<evidence type="ECO:0000256" key="3">
    <source>
        <dbReference type="ARBA" id="ARBA00012929"/>
    </source>
</evidence>
<keyword evidence="6" id="KW-0560">Oxidoreductase</keyword>
<dbReference type="Pfam" id="PF04321">
    <property type="entry name" value="RmlD_sub_bind"/>
    <property type="match status" value="1"/>
</dbReference>
<evidence type="ECO:0000256" key="2">
    <source>
        <dbReference type="ARBA" id="ARBA00010944"/>
    </source>
</evidence>
<evidence type="ECO:0000313" key="8">
    <source>
        <dbReference type="EMBL" id="QKK79548.1"/>
    </source>
</evidence>
<comment type="catalytic activity">
    <reaction evidence="5 6">
        <text>dTDP-beta-L-rhamnose + NADP(+) = dTDP-4-dehydro-beta-L-rhamnose + NADPH + H(+)</text>
        <dbReference type="Rhea" id="RHEA:21796"/>
        <dbReference type="ChEBI" id="CHEBI:15378"/>
        <dbReference type="ChEBI" id="CHEBI:57510"/>
        <dbReference type="ChEBI" id="CHEBI:57783"/>
        <dbReference type="ChEBI" id="CHEBI:58349"/>
        <dbReference type="ChEBI" id="CHEBI:62830"/>
        <dbReference type="EC" id="1.1.1.133"/>
    </reaction>
</comment>
<evidence type="ECO:0000256" key="4">
    <source>
        <dbReference type="ARBA" id="ARBA00017099"/>
    </source>
</evidence>
<comment type="pathway">
    <text evidence="1 6">Carbohydrate biosynthesis; dTDP-L-rhamnose biosynthesis.</text>
</comment>
<dbReference type="Gene3D" id="3.40.50.720">
    <property type="entry name" value="NAD(P)-binding Rossmann-like Domain"/>
    <property type="match status" value="1"/>
</dbReference>
<dbReference type="UniPathway" id="UPA00124"/>
<evidence type="ECO:0000256" key="1">
    <source>
        <dbReference type="ARBA" id="ARBA00004781"/>
    </source>
</evidence>
<dbReference type="SUPFAM" id="SSF51735">
    <property type="entry name" value="NAD(P)-binding Rossmann-fold domains"/>
    <property type="match status" value="1"/>
</dbReference>
<feature type="domain" description="RmlD-like substrate binding" evidence="7">
    <location>
        <begin position="94"/>
        <end position="294"/>
    </location>
</feature>
<dbReference type="PANTHER" id="PTHR10491">
    <property type="entry name" value="DTDP-4-DEHYDRORHAMNOSE REDUCTASE"/>
    <property type="match status" value="1"/>
</dbReference>
<evidence type="ECO:0000259" key="7">
    <source>
        <dbReference type="Pfam" id="PF04321"/>
    </source>
</evidence>
<name>A0A859CTI8_9GAMM</name>
<dbReference type="GO" id="GO:0008831">
    <property type="term" value="F:dTDP-4-dehydrorhamnose reductase activity"/>
    <property type="evidence" value="ECO:0007669"/>
    <property type="project" value="UniProtKB-EC"/>
</dbReference>
<dbReference type="InterPro" id="IPR029903">
    <property type="entry name" value="RmlD-like-bd"/>
</dbReference>
<organism evidence="8 9">
    <name type="scientific">Marinomonas primoryensis</name>
    <dbReference type="NCBI Taxonomy" id="178399"/>
    <lineage>
        <taxon>Bacteria</taxon>
        <taxon>Pseudomonadati</taxon>
        <taxon>Pseudomonadota</taxon>
        <taxon>Gammaproteobacteria</taxon>
        <taxon>Oceanospirillales</taxon>
        <taxon>Oceanospirillaceae</taxon>
        <taxon>Marinomonas</taxon>
    </lineage>
</organism>
<dbReference type="InterPro" id="IPR005913">
    <property type="entry name" value="dTDP_dehydrorham_reduct"/>
</dbReference>
<dbReference type="Proteomes" id="UP000509371">
    <property type="component" value="Chromosome"/>
</dbReference>
<dbReference type="EC" id="1.1.1.133" evidence="3 6"/>
<comment type="function">
    <text evidence="6">Catalyzes the reduction of dTDP-6-deoxy-L-lyxo-4-hexulose to yield dTDP-L-rhamnose.</text>
</comment>
<dbReference type="KEGG" id="mpri:MP3633_0812"/>
<evidence type="ECO:0000313" key="9">
    <source>
        <dbReference type="Proteomes" id="UP000509371"/>
    </source>
</evidence>
<dbReference type="PANTHER" id="PTHR10491:SF4">
    <property type="entry name" value="METHIONINE ADENOSYLTRANSFERASE 2 SUBUNIT BETA"/>
    <property type="match status" value="1"/>
</dbReference>
<evidence type="ECO:0000256" key="5">
    <source>
        <dbReference type="ARBA" id="ARBA00048200"/>
    </source>
</evidence>
<sequence>MERGLALNNTQDINAPIRILLLGSGTEVGSSLLQLSTEKKEFEWLCPEESLLLDVDKRAELDAMQFDVIIDALSLRYALQSDYGDFQSSLRYLSEKNDAPLIMISSARVFSGSKNVPYAEMDVPDSTDPYAQALIEAESIVLNNPENIVLRTGWLFSGQGDDFVCRTLGLIQDGVNLAYKDDLIGSPTPVSDLVRVILSMVNQGHYGAKNKGVYHYCCAEEISWIRLVEAIVATSGQFDPKAQVEVEAIGDSFPEAQEVTAMQRQSLSCRKIFNHFGIKQRPWRSKLRNLVKELYQVS</sequence>
<dbReference type="GO" id="GO:0019305">
    <property type="term" value="P:dTDP-rhamnose biosynthetic process"/>
    <property type="evidence" value="ECO:0007669"/>
    <property type="project" value="UniProtKB-UniPathway"/>
</dbReference>
<dbReference type="EMBL" id="CP054301">
    <property type="protein sequence ID" value="QKK79548.1"/>
    <property type="molecule type" value="Genomic_DNA"/>
</dbReference>
<keyword evidence="6" id="KW-0521">NADP</keyword>
<protein>
    <recommendedName>
        <fullName evidence="4 6">dTDP-4-dehydrorhamnose reductase</fullName>
        <ecNumber evidence="3 6">1.1.1.133</ecNumber>
    </recommendedName>
</protein>
<gene>
    <name evidence="8" type="ORF">MP3633_0812</name>
</gene>
<comment type="similarity">
    <text evidence="2 6">Belongs to the dTDP-4-dehydrorhamnose reductase family.</text>
</comment>
<proteinExistence type="inferred from homology"/>
<comment type="cofactor">
    <cofactor evidence="6">
        <name>Mg(2+)</name>
        <dbReference type="ChEBI" id="CHEBI:18420"/>
    </cofactor>
    <text evidence="6">Binds 1 Mg(2+) ion per monomer.</text>
</comment>
<dbReference type="InterPro" id="IPR036291">
    <property type="entry name" value="NAD(P)-bd_dom_sf"/>
</dbReference>
<accession>A0A859CTI8</accession>
<dbReference type="UniPathway" id="UPA00281"/>
<evidence type="ECO:0000256" key="6">
    <source>
        <dbReference type="RuleBase" id="RU364082"/>
    </source>
</evidence>
<dbReference type="AlphaFoldDB" id="A0A859CTI8"/>
<dbReference type="GO" id="GO:0009243">
    <property type="term" value="P:O antigen biosynthetic process"/>
    <property type="evidence" value="ECO:0007669"/>
    <property type="project" value="UniProtKB-UniPathway"/>
</dbReference>
<reference evidence="8 9" key="1">
    <citation type="submission" date="2020-06" db="EMBL/GenBank/DDBJ databases">
        <authorList>
            <person name="Voronona O.L."/>
            <person name="Aksenova E.I."/>
            <person name="Kunda M.S."/>
            <person name="Semenov A.N."/>
            <person name="Ryzhova N."/>
        </authorList>
    </citation>
    <scope>NUCLEOTIDE SEQUENCE [LARGE SCALE GENOMIC DNA]</scope>
    <source>
        <strain evidence="8 9">MPKMM3633</strain>
    </source>
</reference>